<keyword evidence="2" id="KW-1185">Reference proteome</keyword>
<reference evidence="1" key="1">
    <citation type="submission" date="2022-06" db="EMBL/GenBank/DDBJ databases">
        <title>Phylogenomic reconstructions and comparative analyses of Kickxellomycotina fungi.</title>
        <authorList>
            <person name="Reynolds N.K."/>
            <person name="Stajich J.E."/>
            <person name="Barry K."/>
            <person name="Grigoriev I.V."/>
            <person name="Crous P."/>
            <person name="Smith M.E."/>
        </authorList>
    </citation>
    <scope>NUCLEOTIDE SEQUENCE</scope>
    <source>
        <strain evidence="1">RSA 2271</strain>
    </source>
</reference>
<dbReference type="EMBL" id="JAMZIH010008484">
    <property type="protein sequence ID" value="KAJ1672038.1"/>
    <property type="molecule type" value="Genomic_DNA"/>
</dbReference>
<accession>A0ACC1HBA3</accession>
<proteinExistence type="predicted"/>
<feature type="non-terminal residue" evidence="1">
    <location>
        <position position="1"/>
    </location>
</feature>
<sequence length="101" mass="11346">IFINTYGLLNNLVAAKDEAHELRKSMSSKSASGAVDKNRLQQLEQELKERKRQELDFETLKKQLKSAQTEYDRLSEEHVKLEKKLAAAGSSGKQAGGKKDN</sequence>
<gene>
    <name evidence="1" type="ORF">EV182_007320</name>
</gene>
<dbReference type="Proteomes" id="UP001145114">
    <property type="component" value="Unassembled WGS sequence"/>
</dbReference>
<evidence type="ECO:0000313" key="2">
    <source>
        <dbReference type="Proteomes" id="UP001145114"/>
    </source>
</evidence>
<protein>
    <submittedName>
        <fullName evidence="1">Uncharacterized protein</fullName>
    </submittedName>
</protein>
<comment type="caution">
    <text evidence="1">The sequence shown here is derived from an EMBL/GenBank/DDBJ whole genome shotgun (WGS) entry which is preliminary data.</text>
</comment>
<name>A0ACC1HBA3_9FUNG</name>
<evidence type="ECO:0000313" key="1">
    <source>
        <dbReference type="EMBL" id="KAJ1672038.1"/>
    </source>
</evidence>
<organism evidence="1 2">
    <name type="scientific">Spiromyces aspiralis</name>
    <dbReference type="NCBI Taxonomy" id="68401"/>
    <lineage>
        <taxon>Eukaryota</taxon>
        <taxon>Fungi</taxon>
        <taxon>Fungi incertae sedis</taxon>
        <taxon>Zoopagomycota</taxon>
        <taxon>Kickxellomycotina</taxon>
        <taxon>Kickxellomycetes</taxon>
        <taxon>Kickxellales</taxon>
        <taxon>Kickxellaceae</taxon>
        <taxon>Spiromyces</taxon>
    </lineage>
</organism>